<evidence type="ECO:0000313" key="3">
    <source>
        <dbReference type="Proteomes" id="UP001190466"/>
    </source>
</evidence>
<organism evidence="2 3">
    <name type="scientific">[Mycobacterium] wendilense</name>
    <dbReference type="NCBI Taxonomy" id="3064284"/>
    <lineage>
        <taxon>Bacteria</taxon>
        <taxon>Bacillati</taxon>
        <taxon>Actinomycetota</taxon>
        <taxon>Actinomycetes</taxon>
        <taxon>Mycobacteriales</taxon>
        <taxon>Mycobacteriaceae</taxon>
        <taxon>Mycolicibacter</taxon>
    </lineage>
</organism>
<evidence type="ECO:0000313" key="2">
    <source>
        <dbReference type="EMBL" id="CAJ1582817.1"/>
    </source>
</evidence>
<feature type="region of interest" description="Disordered" evidence="1">
    <location>
        <begin position="93"/>
        <end position="121"/>
    </location>
</feature>
<dbReference type="Pfam" id="PF11625">
    <property type="entry name" value="DUF3253"/>
    <property type="match status" value="1"/>
</dbReference>
<keyword evidence="3" id="KW-1185">Reference proteome</keyword>
<name>A0ABM9MDS7_9MYCO</name>
<protein>
    <submittedName>
        <fullName evidence="2">DUF3253 domain-containing protein</fullName>
    </submittedName>
</protein>
<reference evidence="2 3" key="1">
    <citation type="submission" date="2023-08" db="EMBL/GenBank/DDBJ databases">
        <authorList>
            <person name="Folkvardsen B D."/>
            <person name="Norman A."/>
        </authorList>
    </citation>
    <scope>NUCLEOTIDE SEQUENCE [LARGE SCALE GENOMIC DNA]</scope>
    <source>
        <strain evidence="2 3">Mu0050</strain>
    </source>
</reference>
<dbReference type="SUPFAM" id="SSF46785">
    <property type="entry name" value="Winged helix' DNA-binding domain"/>
    <property type="match status" value="1"/>
</dbReference>
<dbReference type="InterPro" id="IPR021660">
    <property type="entry name" value="DUF3253"/>
</dbReference>
<dbReference type="Gene3D" id="1.10.10.10">
    <property type="entry name" value="Winged helix-like DNA-binding domain superfamily/Winged helix DNA-binding domain"/>
    <property type="match status" value="1"/>
</dbReference>
<dbReference type="Proteomes" id="UP001190466">
    <property type="component" value="Chromosome"/>
</dbReference>
<feature type="region of interest" description="Disordered" evidence="1">
    <location>
        <begin position="1"/>
        <end position="26"/>
    </location>
</feature>
<gene>
    <name evidence="2" type="ORF">MU0050_002295</name>
</gene>
<dbReference type="EMBL" id="OY726395">
    <property type="protein sequence ID" value="CAJ1582817.1"/>
    <property type="molecule type" value="Genomic_DNA"/>
</dbReference>
<feature type="compositionally biased region" description="Low complexity" evidence="1">
    <location>
        <begin position="12"/>
        <end position="26"/>
    </location>
</feature>
<accession>A0ABM9MDS7</accession>
<dbReference type="RefSeq" id="WP_316516764.1">
    <property type="nucleotide sequence ID" value="NZ_OY726395.1"/>
</dbReference>
<feature type="compositionally biased region" description="Basic and acidic residues" evidence="1">
    <location>
        <begin position="1"/>
        <end position="11"/>
    </location>
</feature>
<sequence length="121" mass="12786">MSEQLRAELRKASSAGGPAASDADIALGTGAPLRRLESAMRALAEHRGPDGSTCPSDAARAVGGDTWRELMDDARDIARRLAKAGELTVTQGDRVLDPDLPWRGPVRLRAADPGGRTDDAR</sequence>
<dbReference type="InterPro" id="IPR036390">
    <property type="entry name" value="WH_DNA-bd_sf"/>
</dbReference>
<dbReference type="InterPro" id="IPR036388">
    <property type="entry name" value="WH-like_DNA-bd_sf"/>
</dbReference>
<evidence type="ECO:0000256" key="1">
    <source>
        <dbReference type="SAM" id="MobiDB-lite"/>
    </source>
</evidence>
<proteinExistence type="predicted"/>